<keyword evidence="3" id="KW-1185">Reference proteome</keyword>
<evidence type="ECO:0000313" key="2">
    <source>
        <dbReference type="EMBL" id="KHG20075.1"/>
    </source>
</evidence>
<proteinExistence type="predicted"/>
<gene>
    <name evidence="2" type="ORF">F383_25085</name>
    <name evidence="1" type="ORF">F383_26180</name>
</gene>
<dbReference type="Proteomes" id="UP000032142">
    <property type="component" value="Unassembled WGS sequence"/>
</dbReference>
<dbReference type="EMBL" id="KN414782">
    <property type="protein sequence ID" value="KHG20075.1"/>
    <property type="molecule type" value="Genomic_DNA"/>
</dbReference>
<reference evidence="2" key="1">
    <citation type="submission" date="2014-09" db="EMBL/GenBank/DDBJ databases">
        <title>G. arboreum L. cv. AKA8401 A2 genome assembly version 1.0.</title>
        <authorList>
            <person name="Mudge J."/>
            <person name="Ramaraj T."/>
            <person name="Lindquist I.E."/>
            <person name="Bharti A.K."/>
            <person name="Sundararajan A."/>
            <person name="Cameron C.T."/>
            <person name="Woodward J.E."/>
            <person name="May G.D."/>
            <person name="Brubaker C."/>
            <person name="Broadhvest J."/>
            <person name="Wilkins T.A."/>
        </authorList>
    </citation>
    <scope>NUCLEOTIDE SEQUENCE</scope>
</reference>
<organism evidence="2 3">
    <name type="scientific">Gossypium arboreum</name>
    <name type="common">Tree cotton</name>
    <name type="synonym">Gossypium nanking</name>
    <dbReference type="NCBI Taxonomy" id="29729"/>
    <lineage>
        <taxon>Eukaryota</taxon>
        <taxon>Viridiplantae</taxon>
        <taxon>Streptophyta</taxon>
        <taxon>Embryophyta</taxon>
        <taxon>Tracheophyta</taxon>
        <taxon>Spermatophyta</taxon>
        <taxon>Magnoliopsida</taxon>
        <taxon>eudicotyledons</taxon>
        <taxon>Gunneridae</taxon>
        <taxon>Pentapetalae</taxon>
        <taxon>rosids</taxon>
        <taxon>malvids</taxon>
        <taxon>Malvales</taxon>
        <taxon>Malvaceae</taxon>
        <taxon>Malvoideae</taxon>
        <taxon>Gossypium</taxon>
    </lineage>
</organism>
<evidence type="ECO:0000313" key="1">
    <source>
        <dbReference type="EMBL" id="KHG18734.1"/>
    </source>
</evidence>
<protein>
    <submittedName>
        <fullName evidence="2">Uncharacterized protein</fullName>
    </submittedName>
</protein>
<sequence>MTKSLYMPCSQNVKIIDAQNNGLIV</sequence>
<dbReference type="AlphaFoldDB" id="A0A0B0P4U3"/>
<reference evidence="3" key="2">
    <citation type="submission" date="2014-09" db="EMBL/GenBank/DDBJ databases">
        <authorList>
            <person name="Mudge J."/>
            <person name="Ramaraj T."/>
            <person name="Lindquist I.E."/>
            <person name="Bharti A.K."/>
            <person name="Sundararajan A."/>
            <person name="Cameron C.T."/>
            <person name="Woodward J.E."/>
            <person name="May G.D."/>
            <person name="Brubaker C."/>
            <person name="Broadhvest J."/>
            <person name="Wilkins T.A."/>
        </authorList>
    </citation>
    <scope>NUCLEOTIDE SEQUENCE</scope>
    <source>
        <strain evidence="3">cv. AKA8401</strain>
    </source>
</reference>
<accession>A0A0B0P4U3</accession>
<name>A0A0B0P4U3_GOSAR</name>
<dbReference type="EMBL" id="KN411287">
    <property type="protein sequence ID" value="KHG18734.1"/>
    <property type="molecule type" value="Genomic_DNA"/>
</dbReference>
<evidence type="ECO:0000313" key="3">
    <source>
        <dbReference type="Proteomes" id="UP000032142"/>
    </source>
</evidence>